<evidence type="ECO:0000313" key="9">
    <source>
        <dbReference type="Proteomes" id="UP000289738"/>
    </source>
</evidence>
<evidence type="ECO:0000256" key="2">
    <source>
        <dbReference type="ARBA" id="ARBA00022723"/>
    </source>
</evidence>
<evidence type="ECO:0000256" key="6">
    <source>
        <dbReference type="SAM" id="MobiDB-lite"/>
    </source>
</evidence>
<dbReference type="InterPro" id="IPR013083">
    <property type="entry name" value="Znf_RING/FYVE/PHD"/>
</dbReference>
<comment type="caution">
    <text evidence="8">The sequence shown here is derived from an EMBL/GenBank/DDBJ whole genome shotgun (WGS) entry which is preliminary data.</text>
</comment>
<dbReference type="GO" id="GO:0003682">
    <property type="term" value="F:chromatin binding"/>
    <property type="evidence" value="ECO:0007669"/>
    <property type="project" value="TreeGrafter"/>
</dbReference>
<dbReference type="Pfam" id="PF00628">
    <property type="entry name" value="PHD"/>
    <property type="match status" value="1"/>
</dbReference>
<dbReference type="GO" id="GO:0003677">
    <property type="term" value="F:DNA binding"/>
    <property type="evidence" value="ECO:0007669"/>
    <property type="project" value="TreeGrafter"/>
</dbReference>
<dbReference type="Proteomes" id="UP000289738">
    <property type="component" value="Chromosome A04"/>
</dbReference>
<dbReference type="EMBL" id="SDMP01000004">
    <property type="protein sequence ID" value="RYR62441.1"/>
    <property type="molecule type" value="Genomic_DNA"/>
</dbReference>
<organism evidence="8 9">
    <name type="scientific">Arachis hypogaea</name>
    <name type="common">Peanut</name>
    <dbReference type="NCBI Taxonomy" id="3818"/>
    <lineage>
        <taxon>Eukaryota</taxon>
        <taxon>Viridiplantae</taxon>
        <taxon>Streptophyta</taxon>
        <taxon>Embryophyta</taxon>
        <taxon>Tracheophyta</taxon>
        <taxon>Spermatophyta</taxon>
        <taxon>Magnoliopsida</taxon>
        <taxon>eudicotyledons</taxon>
        <taxon>Gunneridae</taxon>
        <taxon>Pentapetalae</taxon>
        <taxon>rosids</taxon>
        <taxon>fabids</taxon>
        <taxon>Fabales</taxon>
        <taxon>Fabaceae</taxon>
        <taxon>Papilionoideae</taxon>
        <taxon>50 kb inversion clade</taxon>
        <taxon>dalbergioids sensu lato</taxon>
        <taxon>Dalbergieae</taxon>
        <taxon>Pterocarpus clade</taxon>
        <taxon>Arachis</taxon>
    </lineage>
</organism>
<evidence type="ECO:0000256" key="5">
    <source>
        <dbReference type="ARBA" id="ARBA00023242"/>
    </source>
</evidence>
<dbReference type="Gene3D" id="3.30.40.10">
    <property type="entry name" value="Zinc/RING finger domain, C3HC4 (zinc finger)"/>
    <property type="match status" value="1"/>
</dbReference>
<evidence type="ECO:0000259" key="7">
    <source>
        <dbReference type="Pfam" id="PF00628"/>
    </source>
</evidence>
<dbReference type="SUPFAM" id="SSF57903">
    <property type="entry name" value="FYVE/PHD zinc finger"/>
    <property type="match status" value="1"/>
</dbReference>
<proteinExistence type="predicted"/>
<dbReference type="GO" id="GO:0045814">
    <property type="term" value="P:negative regulation of gene expression, epigenetic"/>
    <property type="evidence" value="ECO:0007669"/>
    <property type="project" value="TreeGrafter"/>
</dbReference>
<dbReference type="AlphaFoldDB" id="A0A445DGY0"/>
<accession>A0A445DGY0</accession>
<evidence type="ECO:0000256" key="3">
    <source>
        <dbReference type="ARBA" id="ARBA00022771"/>
    </source>
</evidence>
<keyword evidence="3" id="KW-0863">Zinc-finger</keyword>
<sequence>MVKHWVQQGLHLPSVEKLKTEKELQRAKSEILRRKLKIRDLFWNLGLLCAEGKLLESLFDSEGAIRSDDIFGAKYGSKELTTDNDIILCDSACDRGFHQCCLRPPLLTKDRYGWYKDGDHGRGCGRGRKGTPRHFTGHPLDLHADPYTLIGSSSGTTVPTSGRPPPIATITPSR</sequence>
<feature type="domain" description="PHD-type" evidence="7">
    <location>
        <begin position="81"/>
        <end position="111"/>
    </location>
</feature>
<evidence type="ECO:0000313" key="8">
    <source>
        <dbReference type="EMBL" id="RYR62441.1"/>
    </source>
</evidence>
<gene>
    <name evidence="8" type="ORF">Ahy_A04g020031</name>
</gene>
<evidence type="ECO:0000256" key="4">
    <source>
        <dbReference type="ARBA" id="ARBA00022833"/>
    </source>
</evidence>
<dbReference type="InterPro" id="IPR019787">
    <property type="entry name" value="Znf_PHD-finger"/>
</dbReference>
<dbReference type="InterPro" id="IPR011011">
    <property type="entry name" value="Znf_FYVE_PHD"/>
</dbReference>
<dbReference type="PANTHER" id="PTHR12628">
    <property type="entry name" value="POLYCOMB-LIKE TRANSCRIPTION FACTOR"/>
    <property type="match status" value="1"/>
</dbReference>
<keyword evidence="4" id="KW-0862">Zinc</keyword>
<dbReference type="PANTHER" id="PTHR12628:SF13">
    <property type="entry name" value="HOMEOBOX PROTEIN HAT3.1"/>
    <property type="match status" value="1"/>
</dbReference>
<keyword evidence="2" id="KW-0479">Metal-binding</keyword>
<feature type="region of interest" description="Disordered" evidence="6">
    <location>
        <begin position="153"/>
        <end position="174"/>
    </location>
</feature>
<name>A0A445DGY0_ARAHY</name>
<dbReference type="STRING" id="3818.A0A445DGY0"/>
<keyword evidence="5" id="KW-0539">Nucleus</keyword>
<dbReference type="GO" id="GO:0008270">
    <property type="term" value="F:zinc ion binding"/>
    <property type="evidence" value="ECO:0007669"/>
    <property type="project" value="UniProtKB-KW"/>
</dbReference>
<reference evidence="8 9" key="1">
    <citation type="submission" date="2019-01" db="EMBL/GenBank/DDBJ databases">
        <title>Sequencing of cultivated peanut Arachis hypogaea provides insights into genome evolution and oil improvement.</title>
        <authorList>
            <person name="Chen X."/>
        </authorList>
    </citation>
    <scope>NUCLEOTIDE SEQUENCE [LARGE SCALE GENOMIC DNA]</scope>
    <source>
        <strain evidence="9">cv. Fuhuasheng</strain>
        <tissue evidence="8">Leaves</tissue>
    </source>
</reference>
<evidence type="ECO:0000256" key="1">
    <source>
        <dbReference type="ARBA" id="ARBA00004123"/>
    </source>
</evidence>
<comment type="subcellular location">
    <subcellularLocation>
        <location evidence="1">Nucleus</location>
    </subcellularLocation>
</comment>
<dbReference type="GO" id="GO:0005634">
    <property type="term" value="C:nucleus"/>
    <property type="evidence" value="ECO:0007669"/>
    <property type="project" value="UniProtKB-SubCell"/>
</dbReference>
<protein>
    <recommendedName>
        <fullName evidence="7">PHD-type domain-containing protein</fullName>
    </recommendedName>
</protein>
<keyword evidence="9" id="KW-1185">Reference proteome</keyword>